<dbReference type="RefSeq" id="WP_062075447.1">
    <property type="nucleotide sequence ID" value="NZ_BBRC01000009.1"/>
</dbReference>
<dbReference type="Pfam" id="PF09509">
    <property type="entry name" value="Hypoth_Ymh"/>
    <property type="match status" value="1"/>
</dbReference>
<reference evidence="2 3" key="1">
    <citation type="submission" date="2020-07" db="EMBL/GenBank/DDBJ databases">
        <title>Sequencing the genomes of 1000 actinobacteria strains.</title>
        <authorList>
            <person name="Klenk H.-P."/>
        </authorList>
    </citation>
    <scope>NUCLEOTIDE SEQUENCE [LARGE SCALE GENOMIC DNA]</scope>
    <source>
        <strain evidence="2 3">DSM 19970</strain>
    </source>
</reference>
<comment type="caution">
    <text evidence="2">The sequence shown here is derived from an EMBL/GenBank/DDBJ whole genome shotgun (WGS) entry which is preliminary data.</text>
</comment>
<gene>
    <name evidence="2" type="ORF">BKA03_000471</name>
</gene>
<keyword evidence="3" id="KW-1185">Reference proteome</keyword>
<dbReference type="InterPro" id="IPR012654">
    <property type="entry name" value="CHP02391"/>
</dbReference>
<name>A0A7Z0CJ44_9MICO</name>
<evidence type="ECO:0000313" key="3">
    <source>
        <dbReference type="Proteomes" id="UP000547973"/>
    </source>
</evidence>
<dbReference type="OrthoDB" id="3189478at2"/>
<dbReference type="Proteomes" id="UP000547973">
    <property type="component" value="Unassembled WGS sequence"/>
</dbReference>
<evidence type="ECO:0000259" key="1">
    <source>
        <dbReference type="Pfam" id="PF09509"/>
    </source>
</evidence>
<organism evidence="2 3">
    <name type="scientific">Demequina lutea</name>
    <dbReference type="NCBI Taxonomy" id="431489"/>
    <lineage>
        <taxon>Bacteria</taxon>
        <taxon>Bacillati</taxon>
        <taxon>Actinomycetota</taxon>
        <taxon>Actinomycetes</taxon>
        <taxon>Micrococcales</taxon>
        <taxon>Demequinaceae</taxon>
        <taxon>Demequina</taxon>
    </lineage>
</organism>
<sequence>MDIDWARTLLNEYVNICERLTAHQKANRYDWDETCRQLDNEAIARVATITHIIRELDPEWRGPLDPPSLASGDGERIVRRALGALNDREQWPEYLAPDSPKIRADKMHPVVWDAASVVWETGEYRLAVQQAAVSLSAHIKARVRSPLSDRDLVQQVFSPDPPRIGQTRLHFDGDSKDKTWQSRQQGLHLVAQGAFAGLRNVATHDVATWEEGEALEYLAVMSVVARWADETKVVRHT</sequence>
<evidence type="ECO:0000313" key="2">
    <source>
        <dbReference type="EMBL" id="NYI40352.1"/>
    </source>
</evidence>
<dbReference type="EMBL" id="JACBZO010000001">
    <property type="protein sequence ID" value="NYI40352.1"/>
    <property type="molecule type" value="Genomic_DNA"/>
</dbReference>
<proteinExistence type="predicted"/>
<accession>A0A7Z0CJ44</accession>
<protein>
    <recommendedName>
        <fullName evidence="1">Conserved hypothetical protein CHP02391 domain-containing protein</fullName>
    </recommendedName>
</protein>
<feature type="domain" description="Conserved hypothetical protein CHP02391" evidence="1">
    <location>
        <begin position="106"/>
        <end position="227"/>
    </location>
</feature>
<dbReference type="AlphaFoldDB" id="A0A7Z0CJ44"/>